<name>A0AAV1AVP9_VICFA</name>
<dbReference type="AlphaFoldDB" id="A0AAV1AVP9"/>
<evidence type="ECO:0000313" key="1">
    <source>
        <dbReference type="EMBL" id="CAI8614287.1"/>
    </source>
</evidence>
<accession>A0AAV1AVP9</accession>
<protein>
    <submittedName>
        <fullName evidence="1">Uncharacterized protein</fullName>
    </submittedName>
</protein>
<dbReference type="EMBL" id="OX451740">
    <property type="protein sequence ID" value="CAI8614287.1"/>
    <property type="molecule type" value="Genomic_DNA"/>
</dbReference>
<sequence length="88" mass="10226">MEDEGCDVERMQCRGERVFFSEFFLVILPKNLENESEGPFVVDFECMFGLEHVWIGVYAGRYCLSLLVMNESFRQGIENVGNMKICQD</sequence>
<organism evidence="1 2">
    <name type="scientific">Vicia faba</name>
    <name type="common">Broad bean</name>
    <name type="synonym">Faba vulgaris</name>
    <dbReference type="NCBI Taxonomy" id="3906"/>
    <lineage>
        <taxon>Eukaryota</taxon>
        <taxon>Viridiplantae</taxon>
        <taxon>Streptophyta</taxon>
        <taxon>Embryophyta</taxon>
        <taxon>Tracheophyta</taxon>
        <taxon>Spermatophyta</taxon>
        <taxon>Magnoliopsida</taxon>
        <taxon>eudicotyledons</taxon>
        <taxon>Gunneridae</taxon>
        <taxon>Pentapetalae</taxon>
        <taxon>rosids</taxon>
        <taxon>fabids</taxon>
        <taxon>Fabales</taxon>
        <taxon>Fabaceae</taxon>
        <taxon>Papilionoideae</taxon>
        <taxon>50 kb inversion clade</taxon>
        <taxon>NPAAA clade</taxon>
        <taxon>Hologalegina</taxon>
        <taxon>IRL clade</taxon>
        <taxon>Fabeae</taxon>
        <taxon>Vicia</taxon>
    </lineage>
</organism>
<dbReference type="Proteomes" id="UP001157006">
    <property type="component" value="Chromosome 5"/>
</dbReference>
<evidence type="ECO:0000313" key="2">
    <source>
        <dbReference type="Proteomes" id="UP001157006"/>
    </source>
</evidence>
<keyword evidence="2" id="KW-1185">Reference proteome</keyword>
<proteinExistence type="predicted"/>
<gene>
    <name evidence="1" type="ORF">VFH_V122560</name>
</gene>
<reference evidence="1 2" key="1">
    <citation type="submission" date="2023-01" db="EMBL/GenBank/DDBJ databases">
        <authorList>
            <person name="Kreplak J."/>
        </authorList>
    </citation>
    <scope>NUCLEOTIDE SEQUENCE [LARGE SCALE GENOMIC DNA]</scope>
</reference>